<reference evidence="4" key="1">
    <citation type="journal article" date="2018" name="Nat. Microbiol.">
        <title>Leveraging single-cell genomics to expand the fungal tree of life.</title>
        <authorList>
            <person name="Ahrendt S.R."/>
            <person name="Quandt C.A."/>
            <person name="Ciobanu D."/>
            <person name="Clum A."/>
            <person name="Salamov A."/>
            <person name="Andreopoulos B."/>
            <person name="Cheng J.F."/>
            <person name="Woyke T."/>
            <person name="Pelin A."/>
            <person name="Henrissat B."/>
            <person name="Reynolds N.K."/>
            <person name="Benny G.L."/>
            <person name="Smith M.E."/>
            <person name="James T.Y."/>
            <person name="Grigoriev I.V."/>
        </authorList>
    </citation>
    <scope>NUCLEOTIDE SEQUENCE [LARGE SCALE GENOMIC DNA]</scope>
    <source>
        <strain evidence="4">CSF55</strain>
    </source>
</reference>
<dbReference type="InterPro" id="IPR050821">
    <property type="entry name" value="Cytosolic_carboxypeptidase"/>
</dbReference>
<accession>A0A4P9YH38</accession>
<dbReference type="InterPro" id="IPR040626">
    <property type="entry name" value="Pepdidase_M14_N"/>
</dbReference>
<dbReference type="SUPFAM" id="SSF53187">
    <property type="entry name" value="Zn-dependent exopeptidases"/>
    <property type="match status" value="1"/>
</dbReference>
<gene>
    <name evidence="3" type="ORF">ROZALSC1DRAFT_29771</name>
</gene>
<organism evidence="3 4">
    <name type="scientific">Rozella allomycis (strain CSF55)</name>
    <dbReference type="NCBI Taxonomy" id="988480"/>
    <lineage>
        <taxon>Eukaryota</taxon>
        <taxon>Fungi</taxon>
        <taxon>Fungi incertae sedis</taxon>
        <taxon>Cryptomycota</taxon>
        <taxon>Cryptomycota incertae sedis</taxon>
        <taxon>Rozella</taxon>
    </lineage>
</organism>
<dbReference type="AlphaFoldDB" id="A0A4P9YH38"/>
<evidence type="ECO:0000313" key="4">
    <source>
        <dbReference type="Proteomes" id="UP000281549"/>
    </source>
</evidence>
<evidence type="ECO:0000259" key="2">
    <source>
        <dbReference type="Pfam" id="PF18027"/>
    </source>
</evidence>
<comment type="cofactor">
    <cofactor evidence="1">
        <name>Zn(2+)</name>
        <dbReference type="ChEBI" id="CHEBI:29105"/>
    </cofactor>
</comment>
<evidence type="ECO:0000256" key="1">
    <source>
        <dbReference type="ARBA" id="ARBA00001947"/>
    </source>
</evidence>
<dbReference type="Gene3D" id="2.60.40.3120">
    <property type="match status" value="1"/>
</dbReference>
<dbReference type="Proteomes" id="UP000281549">
    <property type="component" value="Unassembled WGS sequence"/>
</dbReference>
<feature type="non-terminal residue" evidence="3">
    <location>
        <position position="357"/>
    </location>
</feature>
<dbReference type="PANTHER" id="PTHR12756:SF11">
    <property type="entry name" value="CYTOSOLIC CARBOXYPEPTIDASE 1"/>
    <property type="match status" value="1"/>
</dbReference>
<dbReference type="PANTHER" id="PTHR12756">
    <property type="entry name" value="CYTOSOLIC CARBOXYPEPTIDASE"/>
    <property type="match status" value="1"/>
</dbReference>
<protein>
    <recommendedName>
        <fullName evidence="2">Cytosolic carboxypeptidase N-terminal domain-containing protein</fullName>
    </recommendedName>
</protein>
<proteinExistence type="predicted"/>
<feature type="domain" description="Cytosolic carboxypeptidase N-terminal" evidence="2">
    <location>
        <begin position="28"/>
        <end position="109"/>
    </location>
</feature>
<dbReference type="EMBL" id="ML005425">
    <property type="protein sequence ID" value="RKP18558.1"/>
    <property type="molecule type" value="Genomic_DNA"/>
</dbReference>
<name>A0A4P9YH38_ROZAC</name>
<dbReference type="Gene3D" id="3.40.630.10">
    <property type="entry name" value="Zn peptidases"/>
    <property type="match status" value="1"/>
</dbReference>
<dbReference type="Pfam" id="PF18027">
    <property type="entry name" value="Pepdidase_M14_N"/>
    <property type="match status" value="1"/>
</dbReference>
<sequence length="357" mass="41389">MTERTIASIVYDLDSTDEECDNHNCLKFESRFESGNLHRSVYVGNNVYFLFIRPDVGSNLGQHHQWFYFEVSNTKKDEEYTFYVINYVKPSSSFEDGMQPVFYSTKSSEACNKGWHRHGYDISYFKHVIPNPSKENANYSALKFKINFPYDDDECYLAYHFPYTYTDLQVYLDSTSRRINVPSNDIYYERQAVCYTDNNNVVDCLTITNMYSVKPIENRTYIFITARISIDLHGHSRKNNIFVFGCPNANNLEKLFTFSLKQSCDFVDYSNSRFKIQKSKRTTARVVLWKELNIPCSVTIETSYLGATEGNDALYRAGNLIGYGVSRFSKILDQNSDDSMHEYISSVVLPDLAKAIQ</sequence>
<evidence type="ECO:0000313" key="3">
    <source>
        <dbReference type="EMBL" id="RKP18558.1"/>
    </source>
</evidence>